<evidence type="ECO:0000313" key="4">
    <source>
        <dbReference type="Proteomes" id="UP000078546"/>
    </source>
</evidence>
<evidence type="ECO:0000313" key="5">
    <source>
        <dbReference type="Proteomes" id="UP000078560"/>
    </source>
</evidence>
<feature type="transmembrane region" description="Helical" evidence="1">
    <location>
        <begin position="260"/>
        <end position="287"/>
    </location>
</feature>
<organism evidence="2 5">
    <name type="scientific">Plasmodium ovale curtisi</name>
    <dbReference type="NCBI Taxonomy" id="864141"/>
    <lineage>
        <taxon>Eukaryota</taxon>
        <taxon>Sar</taxon>
        <taxon>Alveolata</taxon>
        <taxon>Apicomplexa</taxon>
        <taxon>Aconoidasida</taxon>
        <taxon>Haemosporida</taxon>
        <taxon>Plasmodiidae</taxon>
        <taxon>Plasmodium</taxon>
        <taxon>Plasmodium (Plasmodium)</taxon>
    </lineage>
</organism>
<proteinExistence type="predicted"/>
<evidence type="ECO:0000313" key="3">
    <source>
        <dbReference type="EMBL" id="SBS99785.1"/>
    </source>
</evidence>
<dbReference type="EMBL" id="FLQV01001514">
    <property type="protein sequence ID" value="SBS99785.1"/>
    <property type="molecule type" value="Genomic_DNA"/>
</dbReference>
<reference evidence="4 5" key="2">
    <citation type="submission" date="2016-05" db="EMBL/GenBank/DDBJ databases">
        <authorList>
            <person name="Naeem Raeece"/>
        </authorList>
    </citation>
    <scope>NUCLEOTIDE SEQUENCE [LARGE SCALE GENOMIC DNA]</scope>
</reference>
<evidence type="ECO:0000313" key="2">
    <source>
        <dbReference type="EMBL" id="SBS94845.1"/>
    </source>
</evidence>
<dbReference type="EMBL" id="FLQU01001890">
    <property type="protein sequence ID" value="SBS94845.1"/>
    <property type="molecule type" value="Genomic_DNA"/>
</dbReference>
<keyword evidence="1" id="KW-0472">Membrane</keyword>
<dbReference type="Proteomes" id="UP000078546">
    <property type="component" value="Unassembled WGS sequence"/>
</dbReference>
<gene>
    <name evidence="3" type="ORF">POVCU1_055030</name>
    <name evidence="2" type="ORF">POVCU2_0091030</name>
</gene>
<name>A0A1A8WU41_PLAOA</name>
<sequence length="331" mass="39118">MTLTKDENHELYDKFPDYLRLETSFLTKKEEIEKFNEECAIIDKEYLGKFTNCKDVCAKFKCIAIQFLNVSKSDESESVNGFSFLNFWLNYQLMNIPKSIVSARQFYDKLKGKDHSFDSENKLIDKISDIEEKNLTNIVMLYNLYKKYNEIYDIINNSANSEKNCLDYPEQCAQLFEEANKKCSKDNINFCKALNKFKEKYEYMFQGTAYENCKLDKNLPMIVYSDPLSHETELEEDYDSSEGLHMGSGDHAISAHLRNIIVIIFTLISFFLIFLILYKATPFGIYFRRQIRRVKEKWINLEYINENKSILQNISSEPLNEKNNQLHIPYY</sequence>
<keyword evidence="1" id="KW-1133">Transmembrane helix</keyword>
<evidence type="ECO:0000256" key="1">
    <source>
        <dbReference type="SAM" id="Phobius"/>
    </source>
</evidence>
<protein>
    <submittedName>
        <fullName evidence="2">PIR Superfamily Protein</fullName>
    </submittedName>
</protein>
<dbReference type="InterPro" id="IPR008780">
    <property type="entry name" value="Plasmodium_Vir"/>
</dbReference>
<dbReference type="Proteomes" id="UP000078560">
    <property type="component" value="Unassembled WGS sequence"/>
</dbReference>
<accession>A0A1A8WU41</accession>
<keyword evidence="1" id="KW-0812">Transmembrane</keyword>
<dbReference type="AlphaFoldDB" id="A0A1A8WU41"/>
<reference evidence="2" key="1">
    <citation type="submission" date="2016-05" db="EMBL/GenBank/DDBJ databases">
        <authorList>
            <person name="Lavstsen T."/>
            <person name="Jespersen J.S."/>
        </authorList>
    </citation>
    <scope>NUCLEOTIDE SEQUENCE [LARGE SCALE GENOMIC DNA]</scope>
</reference>
<dbReference type="Pfam" id="PF05795">
    <property type="entry name" value="Plasmodium_Vir"/>
    <property type="match status" value="1"/>
</dbReference>